<name>A0A067T6D7_GALM3</name>
<feature type="compositionally biased region" description="Low complexity" evidence="2">
    <location>
        <begin position="285"/>
        <end position="305"/>
    </location>
</feature>
<gene>
    <name evidence="4" type="ORF">GALMADRAFT_244314</name>
</gene>
<proteinExistence type="predicted"/>
<dbReference type="PANTHER" id="PTHR10039:SF14">
    <property type="entry name" value="NACHT DOMAIN-CONTAINING PROTEIN"/>
    <property type="match status" value="1"/>
</dbReference>
<keyword evidence="1" id="KW-0677">Repeat</keyword>
<evidence type="ECO:0000313" key="5">
    <source>
        <dbReference type="Proteomes" id="UP000027222"/>
    </source>
</evidence>
<feature type="region of interest" description="Disordered" evidence="2">
    <location>
        <begin position="285"/>
        <end position="307"/>
    </location>
</feature>
<organism evidence="4 5">
    <name type="scientific">Galerina marginata (strain CBS 339.88)</name>
    <dbReference type="NCBI Taxonomy" id="685588"/>
    <lineage>
        <taxon>Eukaryota</taxon>
        <taxon>Fungi</taxon>
        <taxon>Dikarya</taxon>
        <taxon>Basidiomycota</taxon>
        <taxon>Agaricomycotina</taxon>
        <taxon>Agaricomycetes</taxon>
        <taxon>Agaricomycetidae</taxon>
        <taxon>Agaricales</taxon>
        <taxon>Agaricineae</taxon>
        <taxon>Strophariaceae</taxon>
        <taxon>Galerina</taxon>
    </lineage>
</organism>
<accession>A0A067T6D7</accession>
<dbReference type="Gene3D" id="3.40.50.300">
    <property type="entry name" value="P-loop containing nucleotide triphosphate hydrolases"/>
    <property type="match status" value="1"/>
</dbReference>
<dbReference type="PANTHER" id="PTHR10039">
    <property type="entry name" value="AMELOGENIN"/>
    <property type="match status" value="1"/>
</dbReference>
<dbReference type="InterPro" id="IPR056884">
    <property type="entry name" value="NPHP3-like_N"/>
</dbReference>
<evidence type="ECO:0000256" key="2">
    <source>
        <dbReference type="SAM" id="MobiDB-lite"/>
    </source>
</evidence>
<dbReference type="SUPFAM" id="SSF52540">
    <property type="entry name" value="P-loop containing nucleoside triphosphate hydrolases"/>
    <property type="match status" value="1"/>
</dbReference>
<dbReference type="HOGENOM" id="CLU_508091_0_0_1"/>
<dbReference type="Proteomes" id="UP000027222">
    <property type="component" value="Unassembled WGS sequence"/>
</dbReference>
<evidence type="ECO:0000313" key="4">
    <source>
        <dbReference type="EMBL" id="KDR78765.1"/>
    </source>
</evidence>
<dbReference type="EMBL" id="KL142374">
    <property type="protein sequence ID" value="KDR78765.1"/>
    <property type="molecule type" value="Genomic_DNA"/>
</dbReference>
<reference evidence="5" key="1">
    <citation type="journal article" date="2014" name="Proc. Natl. Acad. Sci. U.S.A.">
        <title>Extensive sampling of basidiomycete genomes demonstrates inadequacy of the white-rot/brown-rot paradigm for wood decay fungi.</title>
        <authorList>
            <person name="Riley R."/>
            <person name="Salamov A.A."/>
            <person name="Brown D.W."/>
            <person name="Nagy L.G."/>
            <person name="Floudas D."/>
            <person name="Held B.W."/>
            <person name="Levasseur A."/>
            <person name="Lombard V."/>
            <person name="Morin E."/>
            <person name="Otillar R."/>
            <person name="Lindquist E.A."/>
            <person name="Sun H."/>
            <person name="LaButti K.M."/>
            <person name="Schmutz J."/>
            <person name="Jabbour D."/>
            <person name="Luo H."/>
            <person name="Baker S.E."/>
            <person name="Pisabarro A.G."/>
            <person name="Walton J.D."/>
            <person name="Blanchette R.A."/>
            <person name="Henrissat B."/>
            <person name="Martin F."/>
            <person name="Cullen D."/>
            <person name="Hibbett D.S."/>
            <person name="Grigoriev I.V."/>
        </authorList>
    </citation>
    <scope>NUCLEOTIDE SEQUENCE [LARGE SCALE GENOMIC DNA]</scope>
    <source>
        <strain evidence="5">CBS 339.88</strain>
    </source>
</reference>
<dbReference type="Pfam" id="PF24883">
    <property type="entry name" value="NPHP3_N"/>
    <property type="match status" value="1"/>
</dbReference>
<dbReference type="OrthoDB" id="5967843at2759"/>
<keyword evidence="5" id="KW-1185">Reference proteome</keyword>
<evidence type="ECO:0000256" key="1">
    <source>
        <dbReference type="ARBA" id="ARBA00022737"/>
    </source>
</evidence>
<sequence>MNSGASRISTISSGEVSTAPSRISISGSVITGGTFTQHNYQVQGAKNGFDRLQEVVAPGAFHDSGERSNPPQHRTENTLAVKKTIMDWVLGQDSKTQHAFILWLHGAMGTGKSVMAQEVAEHTDAQGLLIASFFFSRSDPNRNHGRSLFPTIAYQLALAIPQIREKIATIIENDPLILTRSFSTQFQSLIAAPLQDFVRSDDSVGTDFRRLIVIDGLDECLDHKTQCTILDIILNGVQQHRLPVIFLITSRPEQDIFTKFNSPDMCNVLTCLGLNESFLPTPKLLLNDSDNSDGSSNMESQPQEESASEEFHIYATITYQSFPEEDPGRRWLSVTEGERLYTNGVMRSEVDPQGNRRPCLTARNKAGNVGLIRMGIVVFQPLSDDFLPHMNQACRSTVSLDYGSIPFSKWLPVTKDELLSTDGVVRIEDGVYGSKISCYQVCNRAGRIGFIDASKIIFENETQEPPFDRVIRSKVTFDYSANPRSMWLSVKKGEILHTDGRSRIEVGLDGKRYQCYKVRNDSGKRGLINVGNALFM</sequence>
<feature type="domain" description="Nephrocystin 3-like N-terminal" evidence="3">
    <location>
        <begin position="84"/>
        <end position="251"/>
    </location>
</feature>
<dbReference type="InterPro" id="IPR027417">
    <property type="entry name" value="P-loop_NTPase"/>
</dbReference>
<dbReference type="AlphaFoldDB" id="A0A067T6D7"/>
<evidence type="ECO:0000259" key="3">
    <source>
        <dbReference type="Pfam" id="PF24883"/>
    </source>
</evidence>
<protein>
    <recommendedName>
        <fullName evidence="3">Nephrocystin 3-like N-terminal domain-containing protein</fullName>
    </recommendedName>
</protein>